<name>A0A8S3VED4_MYTED</name>
<evidence type="ECO:0000313" key="2">
    <source>
        <dbReference type="Proteomes" id="UP000683360"/>
    </source>
</evidence>
<reference evidence="1" key="1">
    <citation type="submission" date="2021-03" db="EMBL/GenBank/DDBJ databases">
        <authorList>
            <person name="Bekaert M."/>
        </authorList>
    </citation>
    <scope>NUCLEOTIDE SEQUENCE</scope>
</reference>
<comment type="caution">
    <text evidence="1">The sequence shown here is derived from an EMBL/GenBank/DDBJ whole genome shotgun (WGS) entry which is preliminary data.</text>
</comment>
<sequence>MSGNKPVLLLAGDSRLCEFDSFKYEHFCFRYVIKRGAVIEDLVNETLSILREYKGTDRSIIVKIACGINEFTKFEHHKEGKDLRLKSDVSSRTVFNRLKSLKEKIKTELPTAVVGFITVPTLSFINYRNFLRLNPRSYKRSGRETRSASDNELQADQAKLDKELTVLNADIKLENSRKQSGLLKGCYTISWHNSISKVSIRKRRSGSRKVVRNNFADLHDGLHPKNSLKRRWHKQLVKCATSELDLIRQYNLKTTKVTVTQ</sequence>
<dbReference type="OrthoDB" id="10624927at2759"/>
<organism evidence="1 2">
    <name type="scientific">Mytilus edulis</name>
    <name type="common">Blue mussel</name>
    <dbReference type="NCBI Taxonomy" id="6550"/>
    <lineage>
        <taxon>Eukaryota</taxon>
        <taxon>Metazoa</taxon>
        <taxon>Spiralia</taxon>
        <taxon>Lophotrochozoa</taxon>
        <taxon>Mollusca</taxon>
        <taxon>Bivalvia</taxon>
        <taxon>Autobranchia</taxon>
        <taxon>Pteriomorphia</taxon>
        <taxon>Mytilida</taxon>
        <taxon>Mytiloidea</taxon>
        <taxon>Mytilidae</taxon>
        <taxon>Mytilinae</taxon>
        <taxon>Mytilus</taxon>
    </lineage>
</organism>
<accession>A0A8S3VED4</accession>
<evidence type="ECO:0000313" key="1">
    <source>
        <dbReference type="EMBL" id="CAG2256271.1"/>
    </source>
</evidence>
<keyword evidence="2" id="KW-1185">Reference proteome</keyword>
<protein>
    <submittedName>
        <fullName evidence="1">Uncharacterized protein</fullName>
    </submittedName>
</protein>
<dbReference type="EMBL" id="CAJPWZ010003297">
    <property type="protein sequence ID" value="CAG2256271.1"/>
    <property type="molecule type" value="Genomic_DNA"/>
</dbReference>
<gene>
    <name evidence="1" type="ORF">MEDL_67533</name>
</gene>
<dbReference type="Proteomes" id="UP000683360">
    <property type="component" value="Unassembled WGS sequence"/>
</dbReference>
<proteinExistence type="predicted"/>
<dbReference type="AlphaFoldDB" id="A0A8S3VED4"/>